<dbReference type="Gene3D" id="1.25.10.10">
    <property type="entry name" value="Leucine-rich Repeat Variant"/>
    <property type="match status" value="2"/>
</dbReference>
<dbReference type="PANTHER" id="PTHR17695:SF11">
    <property type="entry name" value="SMALL SUBUNIT PROCESSOME COMPONENT 20 HOMOLOG"/>
    <property type="match status" value="1"/>
</dbReference>
<feature type="compositionally biased region" description="Acidic residues" evidence="1">
    <location>
        <begin position="2762"/>
        <end position="2773"/>
    </location>
</feature>
<dbReference type="GeneID" id="114240575"/>
<keyword evidence="5" id="KW-1185">Reference proteome</keyword>
<dbReference type="SUPFAM" id="SSF48371">
    <property type="entry name" value="ARM repeat"/>
    <property type="match status" value="3"/>
</dbReference>
<dbReference type="Pfam" id="PF23099">
    <property type="entry name" value="UTP20_C"/>
    <property type="match status" value="1"/>
</dbReference>
<evidence type="ECO:0000313" key="6">
    <source>
        <dbReference type="RefSeq" id="XP_028026953.1"/>
    </source>
</evidence>
<dbReference type="Pfam" id="PF20416">
    <property type="entry name" value="UTP20"/>
    <property type="match status" value="1"/>
</dbReference>
<sequence>MKSKPVKHKTTNTFRFVPFSERINSIDIRHAALYHIEHAYSRQPDENETHFNLAIQKWHVLNLTDNFKRFKKEVFGIITVPQLLHKKVEVLEILEKYLKLEDQLCLQPLLEILVAAAKDLRDDFYPHFPKFLDVLIKLLNTKNAEQLEWTLICLAFLFKILKPYMKKDIAVILKSIVPLLSENKPQYINNFAAESFAFVARDIRDKKKFINLILTYLENNDDVIIGCGHLLFEIIRGVSGKFHSCIETFLPILLQYLKESKAHQDTLFKVLTQTIEDSLHSISYKEFTIFWTCILKFIEEILKEGDEETKGLEYILRLAGQVIEHQNGKFLINPPQFVLLLIKVICEQSSEIVLEVCSQIGAILLLSPNVSLSQEHASIIVKVLLPLPFPNILTKFVRNVIDYSQFDMHILPPFIKYVVQSGFDNDAMCTLSKICVKKSPLSMNGIKLFEWVKYPIDFGPNLSKFMEYFETVINGNTEQMLENPLKLANVLFCVPHVKNIDVDYCIKTLSELISKLLKILLSYNLESQLDANRFHCDNTALSRCARNIIFIVANCIESAVHISSCKNVAEICDIERLLPIILPCAADPNYLGALHLLDLYLTAYEHENGLSYPFLSLVDSYLRVNVSSPFHIVRLLTTHIYKLFENIEELCKSAEINGNIERFSIFSMCYAVESITPSIQEYRTQINILHKMAFNTTQYALAKETNFHLFALDYMLGVLYMNFKLIWEPVAEFVAGYGNALSVDEFWPTFYRALQTSFVNAKKNLKQFQFDSEIDTSSVTLNGLYSEYNSITERPDLYNYRNLILKVMTNCIQACEARNRDVVVLFLNFIDEEYRRDDKTNALKIDVAKHDVIMEVDNGTEEENVENIEEIIEQIDDQTESVSGKIIFKTLINIMQVLAQFKNPRALHKEPVFWELYMEFLKHKNPGLQKFALDCVLNYKNKSITAYKSNLYNLIDEKKFKDELTQFKITEDSQSIHSDDREHVIPIILRILYGKMTCKLAGDKKSGGQARRSLVMRYLAGCNENELRMFIEMAFGYFKKYMAMEPREIFENIHNNLDLKSITGPGKLHSILNLFEVVREYFGGYMKDELLSELFKILYAVCSTFSAVLSRADKVHVGYVKVMKNLRTIALVTVKKLFEQLDKYPWSKDELYVIFETLLWPLIPKLHIEGIHSPTALLKLLSVWCQNPRYYVLLVTRSKDNSLSSLPELLKLLLAPKTSPIVVNMILDMIEKLLTLTENEEDKELSPIESFNIIPNDEIVSTDMSNINYGSKILIPHIPSILEVMKRRMANAAKSNTVNKRDLLILSRVTELVANPEICDELLTLLLPILVKKVCMNMAEENMEHAVTTIINLLGHSTNPQSYIKHIAVLFNKVNQIDVRKLLIKLLQSIAEAAPKNKETLKRMAEIISEMNAFNKRWIEQPDFDRRLDAYKRIYQLADNDEIDIDLAILIVNNCFYFIRTEKDIGLRDSAGLCMKKILPKLLMKYRSANEGQFLIRDTVLSLISTGIRDTKNDLVRNESIALLGELARECPEADVVISDLATLTNKDDVEVDFFENMCHLQMHRRVRALLKFSKVAKKVMKCPAPRTLTNFILPLATTYLCDDKYTDKNTLIDAAIDVVATCCRLLPWYHYEVILKVYLNKMRHSTEHQKQLTRIIIGIIDAFHFDFSKAKNIDLPKALVVNMKTKLTIKDQLKEVQVKDAESNEIDEDNDTEGCVKDKEDAIDDNDIEVELKAADDEAANEEDPKEITNVPAYERITSVSPSVAKRIVKSLTAGLLPQLNRAIGKMTDHEESHKVNRRRTGFERQEEDMLRVPIALALVKLLQRLPGALLDNHLPGIIIKLCSFLKSPLKQVRISARDIVKKVMITVGTSYLGVLFEHLTLLLTRGFQVHVLVATVHAVLDALKGTFEPGDINANLHYILDVCVNDLFGALSEEKEVDKLHYKTPEAKPSKKSYVTLAIVSENITERCLINLLLPFKEVLEKHHSKKIVSKVQEALMHITSGLVSNRFIDIESLFVFLHGIASDSIPQFVLGAPKREITEQQREKMLRAKPDCFIVPEAPKRNKETQAKNVKVSGKANAHVLVEFSLNILHVILKREKVPRVECRAFVDPLIPLLVDAIKSDHVKVTTVALKCIATLWTIRVSTPTLEEMVQDIVKTIFTILHKYATSEISKQNDNHNLVRTAFKAVTVLIRNVKYYKLEVEQLKTLLLYAEEDCQNEEKQANSFSLLKAILESKLVSPELHEVMEKISKICILSVSAKSREEARIIFANYLTSYTPGRRLSKYVDFFVAQLNYELQHGRESSLKFLEMIIRKLPESQLAKFGDHLLLTLGACMVNDPAPECRAAAAACIEAMLNRLSQMERNKLFDLVLTFFQDTQPVHFELAAQLSTRFVNIEKDEFKNRLSIVLPLVNSKMLLLSNDIAEGRFVKIKLDQSEDKTDEEKQLEKDHSLIQILNLIENITVHCESSMKNERYLNEYDEIGQQCKAFLAYPHAWVRLKAAKIIGRVLLTVDVKELDDIASNKKETDRGFIYYDVEETLRSLVLDLCAQYTTTIQRDMAEQVTAVLFQIIKIVQSTSCFKLANSIEGESERTEGGGKLDTRWILFKLRKAVNVEVARAPTCINIRSSIFSMWIRMVGGLEADDVTGVLDVLLPPLVRELSTGDAAAPASIPKQLARRLARKIRRKIGEIEYSKLAAEAQTRLNIKRAERKKLLLQEKVKDPERAAKRKVHVKEKKKQAKKIKLDMVHGKRPRPKKRKAEDFDLEDELLKDEG</sequence>
<dbReference type="InterPro" id="IPR016024">
    <property type="entry name" value="ARM-type_fold"/>
</dbReference>
<dbReference type="RefSeq" id="XP_028026953.1">
    <property type="nucleotide sequence ID" value="XM_028171152.1"/>
</dbReference>
<evidence type="ECO:0000259" key="3">
    <source>
        <dbReference type="Pfam" id="PF20416"/>
    </source>
</evidence>
<dbReference type="InterPro" id="IPR011989">
    <property type="entry name" value="ARM-like"/>
</dbReference>
<dbReference type="InterPro" id="IPR011430">
    <property type="entry name" value="UTP20_N"/>
</dbReference>
<feature type="domain" description="U3 small nucleolar RNA-associated protein 20 C-terminal" evidence="4">
    <location>
        <begin position="2385"/>
        <end position="2745"/>
    </location>
</feature>
<organism evidence="5 6">
    <name type="scientific">Bombyx mandarina</name>
    <name type="common">Wild silk moth</name>
    <name type="synonym">Wild silkworm</name>
    <dbReference type="NCBI Taxonomy" id="7092"/>
    <lineage>
        <taxon>Eukaryota</taxon>
        <taxon>Metazoa</taxon>
        <taxon>Ecdysozoa</taxon>
        <taxon>Arthropoda</taxon>
        <taxon>Hexapoda</taxon>
        <taxon>Insecta</taxon>
        <taxon>Pterygota</taxon>
        <taxon>Neoptera</taxon>
        <taxon>Endopterygota</taxon>
        <taxon>Lepidoptera</taxon>
        <taxon>Glossata</taxon>
        <taxon>Ditrysia</taxon>
        <taxon>Bombycoidea</taxon>
        <taxon>Bombycidae</taxon>
        <taxon>Bombycinae</taxon>
        <taxon>Bombyx</taxon>
    </lineage>
</organism>
<proteinExistence type="predicted"/>
<dbReference type="InterPro" id="IPR046523">
    <property type="entry name" value="UTP20_dom"/>
</dbReference>
<dbReference type="InterPro" id="IPR057525">
    <property type="entry name" value="UTP20_C"/>
</dbReference>
<feature type="region of interest" description="Disordered" evidence="1">
    <location>
        <begin position="2724"/>
        <end position="2773"/>
    </location>
</feature>
<feature type="compositionally biased region" description="Basic residues" evidence="1">
    <location>
        <begin position="2726"/>
        <end position="2741"/>
    </location>
</feature>
<dbReference type="GO" id="GO:0032040">
    <property type="term" value="C:small-subunit processome"/>
    <property type="evidence" value="ECO:0007669"/>
    <property type="project" value="TreeGrafter"/>
</dbReference>
<accession>A0A6J2JCB0</accession>
<evidence type="ECO:0000259" key="2">
    <source>
        <dbReference type="Pfam" id="PF07539"/>
    </source>
</evidence>
<evidence type="ECO:0000259" key="4">
    <source>
        <dbReference type="Pfam" id="PF23099"/>
    </source>
</evidence>
<dbReference type="PANTHER" id="PTHR17695">
    <property type="entry name" value="SMALL SUBUNIT PROCESSOME COMPONENT 20 HOMOLOG"/>
    <property type="match status" value="1"/>
</dbReference>
<reference evidence="6" key="1">
    <citation type="submission" date="2025-08" db="UniProtKB">
        <authorList>
            <consortium name="RefSeq"/>
        </authorList>
    </citation>
    <scope>IDENTIFICATION</scope>
    <source>
        <tissue evidence="6">Silk gland</tissue>
    </source>
</reference>
<protein>
    <submittedName>
        <fullName evidence="6">Small subunit processome component 20 homolog isoform X3</fullName>
    </submittedName>
</protein>
<gene>
    <name evidence="6" type="primary">LOC114240575</name>
</gene>
<dbReference type="OrthoDB" id="360653at2759"/>
<name>A0A6J2JCB0_BOMMA</name>
<evidence type="ECO:0000313" key="5">
    <source>
        <dbReference type="Proteomes" id="UP000504629"/>
    </source>
</evidence>
<dbReference type="InterPro" id="IPR052575">
    <property type="entry name" value="SSU_processome_comp_20"/>
</dbReference>
<feature type="domain" description="U3 small nucleolar RNA-associated protein 20" evidence="3">
    <location>
        <begin position="1807"/>
        <end position="2023"/>
    </location>
</feature>
<feature type="domain" description="U3 small nucleolar RNA-associated protein 20 N-terminal" evidence="2">
    <location>
        <begin position="886"/>
        <end position="1511"/>
    </location>
</feature>
<dbReference type="Proteomes" id="UP000504629">
    <property type="component" value="Unplaced"/>
</dbReference>
<evidence type="ECO:0000256" key="1">
    <source>
        <dbReference type="SAM" id="MobiDB-lite"/>
    </source>
</evidence>
<dbReference type="Pfam" id="PF07539">
    <property type="entry name" value="UTP20_N"/>
    <property type="match status" value="1"/>
</dbReference>
<dbReference type="GO" id="GO:0030686">
    <property type="term" value="C:90S preribosome"/>
    <property type="evidence" value="ECO:0007669"/>
    <property type="project" value="TreeGrafter"/>
</dbReference>